<keyword evidence="3" id="KW-1185">Reference proteome</keyword>
<feature type="transmembrane region" description="Helical" evidence="1">
    <location>
        <begin position="56"/>
        <end position="75"/>
    </location>
</feature>
<dbReference type="EMBL" id="OZ034818">
    <property type="protein sequence ID" value="CAL1388942.1"/>
    <property type="molecule type" value="Genomic_DNA"/>
</dbReference>
<organism evidence="2 3">
    <name type="scientific">Linum trigynum</name>
    <dbReference type="NCBI Taxonomy" id="586398"/>
    <lineage>
        <taxon>Eukaryota</taxon>
        <taxon>Viridiplantae</taxon>
        <taxon>Streptophyta</taxon>
        <taxon>Embryophyta</taxon>
        <taxon>Tracheophyta</taxon>
        <taxon>Spermatophyta</taxon>
        <taxon>Magnoliopsida</taxon>
        <taxon>eudicotyledons</taxon>
        <taxon>Gunneridae</taxon>
        <taxon>Pentapetalae</taxon>
        <taxon>rosids</taxon>
        <taxon>fabids</taxon>
        <taxon>Malpighiales</taxon>
        <taxon>Linaceae</taxon>
        <taxon>Linum</taxon>
    </lineage>
</organism>
<evidence type="ECO:0000256" key="1">
    <source>
        <dbReference type="SAM" id="Phobius"/>
    </source>
</evidence>
<feature type="transmembrane region" description="Helical" evidence="1">
    <location>
        <begin position="21"/>
        <end position="44"/>
    </location>
</feature>
<keyword evidence="1" id="KW-0472">Membrane</keyword>
<evidence type="ECO:0000313" key="3">
    <source>
        <dbReference type="Proteomes" id="UP001497516"/>
    </source>
</evidence>
<proteinExistence type="predicted"/>
<evidence type="ECO:0000313" key="2">
    <source>
        <dbReference type="EMBL" id="CAL1388942.1"/>
    </source>
</evidence>
<dbReference type="AlphaFoldDB" id="A0AAV2ET64"/>
<sequence length="123" mass="13176">MKSATTSSDTELLLHDENRFVFLHDSSAPLSLPALVISAAAAAAPKSVEKDDQEEGVVGGGVIIAATGIWVGLLWRGRFMISDEEAEDEESGEEEGCQNKISNAKCNLYSYVNRGCAYGKHKA</sequence>
<gene>
    <name evidence="2" type="ORF">LTRI10_LOCUS29837</name>
</gene>
<accession>A0AAV2ET64</accession>
<protein>
    <submittedName>
        <fullName evidence="2">Uncharacterized protein</fullName>
    </submittedName>
</protein>
<dbReference type="Proteomes" id="UP001497516">
    <property type="component" value="Chromosome 5"/>
</dbReference>
<keyword evidence="1" id="KW-1133">Transmembrane helix</keyword>
<name>A0AAV2ET64_9ROSI</name>
<keyword evidence="1" id="KW-0812">Transmembrane</keyword>
<reference evidence="2 3" key="1">
    <citation type="submission" date="2024-04" db="EMBL/GenBank/DDBJ databases">
        <authorList>
            <person name="Fracassetti M."/>
        </authorList>
    </citation>
    <scope>NUCLEOTIDE SEQUENCE [LARGE SCALE GENOMIC DNA]</scope>
</reference>